<dbReference type="EMBL" id="VFSV01000060">
    <property type="protein sequence ID" value="TRD14903.1"/>
    <property type="molecule type" value="Genomic_DNA"/>
</dbReference>
<name>A0A547PLC1_9RHOB</name>
<proteinExistence type="predicted"/>
<organism evidence="1 2">
    <name type="scientific">Palleronia caenipelagi</name>
    <dbReference type="NCBI Taxonomy" id="2489174"/>
    <lineage>
        <taxon>Bacteria</taxon>
        <taxon>Pseudomonadati</taxon>
        <taxon>Pseudomonadota</taxon>
        <taxon>Alphaproteobacteria</taxon>
        <taxon>Rhodobacterales</taxon>
        <taxon>Roseobacteraceae</taxon>
        <taxon>Palleronia</taxon>
    </lineage>
</organism>
<gene>
    <name evidence="1" type="ORF">FEV53_18085</name>
</gene>
<dbReference type="Proteomes" id="UP000318590">
    <property type="component" value="Unassembled WGS sequence"/>
</dbReference>
<sequence length="183" mass="20938">MFEIKDTAAGLTVTMIREPEPRNPRMADENLFQIVTWIPDLGDAHDWPNEQAFLASINHEETVMMPLTTILIRGRHALVPAYKDTDRVVGYAFASFESICLFNKMGKITDEVRSRVLENAEYTCLGELSAYEEFIAGDVHMYHVVDKRGELLEEERNICGSEYAMSKAKDAFQRHLYGIQMDL</sequence>
<reference evidence="1 2" key="1">
    <citation type="submission" date="2019-06" db="EMBL/GenBank/DDBJ databases">
        <title>Paenimaribius caenipelagi gen. nov., sp. nov., isolated from a tidal flat.</title>
        <authorList>
            <person name="Yoon J.-H."/>
        </authorList>
    </citation>
    <scope>NUCLEOTIDE SEQUENCE [LARGE SCALE GENOMIC DNA]</scope>
    <source>
        <strain evidence="1 2">JBTF-M29</strain>
    </source>
</reference>
<comment type="caution">
    <text evidence="1">The sequence shown here is derived from an EMBL/GenBank/DDBJ whole genome shotgun (WGS) entry which is preliminary data.</text>
</comment>
<accession>A0A547PLC1</accession>
<evidence type="ECO:0000313" key="2">
    <source>
        <dbReference type="Proteomes" id="UP000318590"/>
    </source>
</evidence>
<dbReference type="AlphaFoldDB" id="A0A547PLC1"/>
<dbReference type="OrthoDB" id="7868104at2"/>
<protein>
    <submittedName>
        <fullName evidence="1">Uncharacterized protein</fullName>
    </submittedName>
</protein>
<dbReference type="RefSeq" id="WP_142836129.1">
    <property type="nucleotide sequence ID" value="NZ_VFSV01000060.1"/>
</dbReference>
<keyword evidence="2" id="KW-1185">Reference proteome</keyword>
<evidence type="ECO:0000313" key="1">
    <source>
        <dbReference type="EMBL" id="TRD14903.1"/>
    </source>
</evidence>